<evidence type="ECO:0000256" key="1">
    <source>
        <dbReference type="SAM" id="MobiDB-lite"/>
    </source>
</evidence>
<feature type="region of interest" description="Disordered" evidence="1">
    <location>
        <begin position="22"/>
        <end position="87"/>
    </location>
</feature>
<organism evidence="2 3">
    <name type="scientific">Ananas comosus</name>
    <name type="common">Pineapple</name>
    <name type="synonym">Ananas ananas</name>
    <dbReference type="NCBI Taxonomy" id="4615"/>
    <lineage>
        <taxon>Eukaryota</taxon>
        <taxon>Viridiplantae</taxon>
        <taxon>Streptophyta</taxon>
        <taxon>Embryophyta</taxon>
        <taxon>Tracheophyta</taxon>
        <taxon>Spermatophyta</taxon>
        <taxon>Magnoliopsida</taxon>
        <taxon>Liliopsida</taxon>
        <taxon>Poales</taxon>
        <taxon>Bromeliaceae</taxon>
        <taxon>Bromelioideae</taxon>
        <taxon>Ananas</taxon>
    </lineage>
</organism>
<reference evidence="2" key="1">
    <citation type="journal article" date="2015" name="Nat. Genet.">
        <title>The pineapple genome and the evolution of CAM photosynthesis.</title>
        <authorList>
            <person name="Ming R."/>
            <person name="VanBuren R."/>
            <person name="Wai C.M."/>
            <person name="Tang H."/>
            <person name="Schatz M.C."/>
            <person name="Bowers J.E."/>
            <person name="Lyons E."/>
            <person name="Wang M.L."/>
            <person name="Chen J."/>
            <person name="Biggers E."/>
            <person name="Zhang J."/>
            <person name="Huang L."/>
            <person name="Zhang L."/>
            <person name="Miao W."/>
            <person name="Zhang J."/>
            <person name="Ye Z."/>
            <person name="Miao C."/>
            <person name="Lin Z."/>
            <person name="Wang H."/>
            <person name="Zhou H."/>
            <person name="Yim W.C."/>
            <person name="Priest H.D."/>
            <person name="Zheng C."/>
            <person name="Woodhouse M."/>
            <person name="Edger P.P."/>
            <person name="Guyot R."/>
            <person name="Guo H.B."/>
            <person name="Guo H."/>
            <person name="Zheng G."/>
            <person name="Singh R."/>
            <person name="Sharma A."/>
            <person name="Min X."/>
            <person name="Zheng Y."/>
            <person name="Lee H."/>
            <person name="Gurtowski J."/>
            <person name="Sedlazeck F.J."/>
            <person name="Harkess A."/>
            <person name="McKain M.R."/>
            <person name="Liao Z."/>
            <person name="Fang J."/>
            <person name="Liu J."/>
            <person name="Zhang X."/>
            <person name="Zhang Q."/>
            <person name="Hu W."/>
            <person name="Qin Y."/>
            <person name="Wang K."/>
            <person name="Chen L.Y."/>
            <person name="Shirley N."/>
            <person name="Lin Y.R."/>
            <person name="Liu L.Y."/>
            <person name="Hernandez A.G."/>
            <person name="Wright C.L."/>
            <person name="Bulone V."/>
            <person name="Tuskan G.A."/>
            <person name="Heath K."/>
            <person name="Zee F."/>
            <person name="Moore P.H."/>
            <person name="Sunkar R."/>
            <person name="Leebens-Mack J.H."/>
            <person name="Mockler T."/>
            <person name="Bennetzen J.L."/>
            <person name="Freeling M."/>
            <person name="Sankoff D."/>
            <person name="Paterson A.H."/>
            <person name="Zhu X."/>
            <person name="Yang X."/>
            <person name="Smith J.A."/>
            <person name="Cushman J.C."/>
            <person name="Paull R.E."/>
            <person name="Yu Q."/>
        </authorList>
    </citation>
    <scope>NUCLEOTIDE SEQUENCE [LARGE SCALE GENOMIC DNA]</scope>
    <source>
        <strain evidence="2">cv. F153</strain>
    </source>
</reference>
<dbReference type="Proteomes" id="UP000515123">
    <property type="component" value="Linkage group 20"/>
</dbReference>
<feature type="compositionally biased region" description="Low complexity" evidence="1">
    <location>
        <begin position="26"/>
        <end position="71"/>
    </location>
</feature>
<evidence type="ECO:0000313" key="2">
    <source>
        <dbReference type="Proteomes" id="UP000515123"/>
    </source>
</evidence>
<gene>
    <name evidence="3" type="primary">LOC109725580</name>
</gene>
<evidence type="ECO:0000313" key="3">
    <source>
        <dbReference type="RefSeq" id="XP_020110410.1"/>
    </source>
</evidence>
<reference evidence="3" key="2">
    <citation type="submission" date="2025-08" db="UniProtKB">
        <authorList>
            <consortium name="RefSeq"/>
        </authorList>
    </citation>
    <scope>IDENTIFICATION</scope>
    <source>
        <tissue evidence="3">Leaf</tissue>
    </source>
</reference>
<sequence>MSVYVSETSLTTPRTCGVSALTETIRASSQHQQQQAAASSRQASSQQQEQSTGSSAAAAEQQQLQQQGSTACASQEPAGSSVKQQQQAAPAAAAGSLGSSSTSCCSSSSSASSSSSSLYKRSSICSHAAAAAASLAAAGAVATVHRQQLSLQGEMPPRRVTRSTPASPFEVSQSSLWSDEVQELACSKVSALEGYAEADGEHKRLQELVSQQADEQQLWEVRMYLIADPPVY</sequence>
<dbReference type="RefSeq" id="XP_020110410.1">
    <property type="nucleotide sequence ID" value="XM_020254821.1"/>
</dbReference>
<accession>A0A6P5GXK5</accession>
<keyword evidence="2" id="KW-1185">Reference proteome</keyword>
<name>A0A6P5GXK5_ANACO</name>
<dbReference type="AlphaFoldDB" id="A0A6P5GXK5"/>
<proteinExistence type="predicted"/>
<protein>
    <submittedName>
        <fullName evidence="3">Serine/threonine-protein phosphatase 4 regulatory subunit 3-like</fullName>
    </submittedName>
</protein>
<dbReference type="GeneID" id="109725580"/>